<protein>
    <recommendedName>
        <fullName evidence="3">MarR family transcriptional regulator</fullName>
    </recommendedName>
</protein>
<evidence type="ECO:0000313" key="1">
    <source>
        <dbReference type="EMBL" id="MBB6670597.1"/>
    </source>
</evidence>
<proteinExistence type="predicted"/>
<evidence type="ECO:0008006" key="3">
    <source>
        <dbReference type="Google" id="ProtNLM"/>
    </source>
</evidence>
<gene>
    <name evidence="1" type="ORF">H7C19_07830</name>
</gene>
<dbReference type="SUPFAM" id="SSF46785">
    <property type="entry name" value="Winged helix' DNA-binding domain"/>
    <property type="match status" value="1"/>
</dbReference>
<reference evidence="1 2" key="1">
    <citation type="submission" date="2020-08" db="EMBL/GenBank/DDBJ databases">
        <title>Cohnella phylogeny.</title>
        <authorList>
            <person name="Dunlap C."/>
        </authorList>
    </citation>
    <scope>NUCLEOTIDE SEQUENCE [LARGE SCALE GENOMIC DNA]</scope>
    <source>
        <strain evidence="1 2">DSM 28246</strain>
    </source>
</reference>
<organism evidence="1 2">
    <name type="scientific">Cohnella nanjingensis</name>
    <dbReference type="NCBI Taxonomy" id="1387779"/>
    <lineage>
        <taxon>Bacteria</taxon>
        <taxon>Bacillati</taxon>
        <taxon>Bacillota</taxon>
        <taxon>Bacilli</taxon>
        <taxon>Bacillales</taxon>
        <taxon>Paenibacillaceae</taxon>
        <taxon>Cohnella</taxon>
    </lineage>
</organism>
<evidence type="ECO:0000313" key="2">
    <source>
        <dbReference type="Proteomes" id="UP000547209"/>
    </source>
</evidence>
<name>A0A7X0VE34_9BACL</name>
<dbReference type="Proteomes" id="UP000547209">
    <property type="component" value="Unassembled WGS sequence"/>
</dbReference>
<accession>A0A7X0VE34</accession>
<dbReference type="InterPro" id="IPR036390">
    <property type="entry name" value="WH_DNA-bd_sf"/>
</dbReference>
<keyword evidence="2" id="KW-1185">Reference proteome</keyword>
<sequence length="80" mass="9296">MKPPVDRVVLAEKETVKLAFFLARPIRPIDVVEHFGMNHRTAVKILESLCAKGYLRRIPHGKGDRHVQYELIQGWSKWMS</sequence>
<comment type="caution">
    <text evidence="1">The sequence shown here is derived from an EMBL/GenBank/DDBJ whole genome shotgun (WGS) entry which is preliminary data.</text>
</comment>
<dbReference type="InterPro" id="IPR036388">
    <property type="entry name" value="WH-like_DNA-bd_sf"/>
</dbReference>
<dbReference type="Gene3D" id="1.10.10.10">
    <property type="entry name" value="Winged helix-like DNA-binding domain superfamily/Winged helix DNA-binding domain"/>
    <property type="match status" value="1"/>
</dbReference>
<dbReference type="EMBL" id="JACJVP010000010">
    <property type="protein sequence ID" value="MBB6670597.1"/>
    <property type="molecule type" value="Genomic_DNA"/>
</dbReference>
<dbReference type="AlphaFoldDB" id="A0A7X0VE34"/>